<feature type="compositionally biased region" description="Polar residues" evidence="1">
    <location>
        <begin position="7"/>
        <end position="16"/>
    </location>
</feature>
<dbReference type="Proteomes" id="UP000268007">
    <property type="component" value="Unassembled WGS sequence"/>
</dbReference>
<keyword evidence="3" id="KW-1185">Reference proteome</keyword>
<reference evidence="2 3" key="1">
    <citation type="submission" date="2018-10" db="EMBL/GenBank/DDBJ databases">
        <title>Genomic Encyclopedia of Archaeal and Bacterial Type Strains, Phase II (KMG-II): from individual species to whole genera.</title>
        <authorList>
            <person name="Goeker M."/>
        </authorList>
    </citation>
    <scope>NUCLEOTIDE SEQUENCE [LARGE SCALE GENOMIC DNA]</scope>
    <source>
        <strain evidence="2 3">DSM 18602</strain>
    </source>
</reference>
<sequence>MKKETQVKTGASTNQPTPAPKVNSGDRQFDQFVHQALQAVFKPKK</sequence>
<organism evidence="2 3">
    <name type="scientific">Mucilaginibacter gracilis</name>
    <dbReference type="NCBI Taxonomy" id="423350"/>
    <lineage>
        <taxon>Bacteria</taxon>
        <taxon>Pseudomonadati</taxon>
        <taxon>Bacteroidota</taxon>
        <taxon>Sphingobacteriia</taxon>
        <taxon>Sphingobacteriales</taxon>
        <taxon>Sphingobacteriaceae</taxon>
        <taxon>Mucilaginibacter</taxon>
    </lineage>
</organism>
<evidence type="ECO:0000313" key="2">
    <source>
        <dbReference type="EMBL" id="RKR81940.1"/>
    </source>
</evidence>
<protein>
    <submittedName>
        <fullName evidence="2">Uncharacterized protein</fullName>
    </submittedName>
</protein>
<gene>
    <name evidence="2" type="ORF">BDD43_2102</name>
</gene>
<feature type="region of interest" description="Disordered" evidence="1">
    <location>
        <begin position="1"/>
        <end position="28"/>
    </location>
</feature>
<evidence type="ECO:0000256" key="1">
    <source>
        <dbReference type="SAM" id="MobiDB-lite"/>
    </source>
</evidence>
<accession>A0A495IYZ0</accession>
<proteinExistence type="predicted"/>
<name>A0A495IYZ0_9SPHI</name>
<dbReference type="AlphaFoldDB" id="A0A495IYZ0"/>
<comment type="caution">
    <text evidence="2">The sequence shown here is derived from an EMBL/GenBank/DDBJ whole genome shotgun (WGS) entry which is preliminary data.</text>
</comment>
<dbReference type="RefSeq" id="WP_162847026.1">
    <property type="nucleotide sequence ID" value="NZ_RBKU01000001.1"/>
</dbReference>
<dbReference type="EMBL" id="RBKU01000001">
    <property type="protein sequence ID" value="RKR81940.1"/>
    <property type="molecule type" value="Genomic_DNA"/>
</dbReference>
<evidence type="ECO:0000313" key="3">
    <source>
        <dbReference type="Proteomes" id="UP000268007"/>
    </source>
</evidence>